<dbReference type="RefSeq" id="WP_108431655.1">
    <property type="nucleotide sequence ID" value="NZ_CP026947.1"/>
</dbReference>
<proteinExistence type="predicted"/>
<evidence type="ECO:0000256" key="1">
    <source>
        <dbReference type="SAM" id="Phobius"/>
    </source>
</evidence>
<feature type="transmembrane region" description="Helical" evidence="1">
    <location>
        <begin position="46"/>
        <end position="64"/>
    </location>
</feature>
<name>A0A2U1T950_9CORY</name>
<keyword evidence="1" id="KW-1133">Transmembrane helix</keyword>
<keyword evidence="3" id="KW-1185">Reference proteome</keyword>
<dbReference type="Proteomes" id="UP000244989">
    <property type="component" value="Unassembled WGS sequence"/>
</dbReference>
<keyword evidence="1" id="KW-0472">Membrane</keyword>
<keyword evidence="1" id="KW-0812">Transmembrane</keyword>
<feature type="transmembrane region" description="Helical" evidence="1">
    <location>
        <begin position="70"/>
        <end position="93"/>
    </location>
</feature>
<reference evidence="3" key="1">
    <citation type="submission" date="2018-04" db="EMBL/GenBank/DDBJ databases">
        <authorList>
            <person name="Liu S."/>
            <person name="Wang Z."/>
            <person name="Li J."/>
        </authorList>
    </citation>
    <scope>NUCLEOTIDE SEQUENCE [LARGE SCALE GENOMIC DNA]</scope>
    <source>
        <strain evidence="3">2189</strain>
    </source>
</reference>
<sequence>MTDNTPSRAEIATSWKLLPQTPDTKDQAELAEQRARRYRPNLLKKTAAWASVGFGTFTLMVSLFDPQEDGLRWLAGSLILSVMVALPGAYWLWNNHRDVRTLENWISAHRSQEELSQLLVGAEKNLVGPPPNLPLLPKRRWAVVALVCFVLVVVGGSILPTG</sequence>
<dbReference type="EMBL" id="QEEZ01000002">
    <property type="protein sequence ID" value="PWC02544.1"/>
    <property type="molecule type" value="Genomic_DNA"/>
</dbReference>
<dbReference type="AlphaFoldDB" id="A0A2U1T950"/>
<dbReference type="KEGG" id="cyz:C3B44_06470"/>
<evidence type="ECO:0000313" key="3">
    <source>
        <dbReference type="Proteomes" id="UP000244989"/>
    </source>
</evidence>
<gene>
    <name evidence="2" type="ORF">DF222_00940</name>
</gene>
<feature type="transmembrane region" description="Helical" evidence="1">
    <location>
        <begin position="141"/>
        <end position="159"/>
    </location>
</feature>
<accession>A0A2U1T950</accession>
<dbReference type="OrthoDB" id="4426180at2"/>
<comment type="caution">
    <text evidence="2">The sequence shown here is derived from an EMBL/GenBank/DDBJ whole genome shotgun (WGS) entry which is preliminary data.</text>
</comment>
<evidence type="ECO:0000313" key="2">
    <source>
        <dbReference type="EMBL" id="PWC02544.1"/>
    </source>
</evidence>
<protein>
    <submittedName>
        <fullName evidence="2">Uncharacterized protein</fullName>
    </submittedName>
</protein>
<organism evidence="2 3">
    <name type="scientific">Corynebacterium yudongzhengii</name>
    <dbReference type="NCBI Taxonomy" id="2080740"/>
    <lineage>
        <taxon>Bacteria</taxon>
        <taxon>Bacillati</taxon>
        <taxon>Actinomycetota</taxon>
        <taxon>Actinomycetes</taxon>
        <taxon>Mycobacteriales</taxon>
        <taxon>Corynebacteriaceae</taxon>
        <taxon>Corynebacterium</taxon>
    </lineage>
</organism>